<sequence>MAEGKAGKDSRKTKTKTVSCSQRDYTISCWSHSPLAIRGNKELVSLMKATIAGGGVIHKSLIGKKVNKNSLKDYVLEL</sequence>
<dbReference type="GO" id="GO:0046982">
    <property type="term" value="F:protein heterodimerization activity"/>
    <property type="evidence" value="ECO:0007669"/>
    <property type="project" value="InterPro"/>
</dbReference>
<keyword evidence="4" id="KW-0544">Nucleosome core</keyword>
<proteinExistence type="predicted"/>
<dbReference type="InterPro" id="IPR032454">
    <property type="entry name" value="Histone_H2A_C"/>
</dbReference>
<evidence type="ECO:0000256" key="2">
    <source>
        <dbReference type="ARBA" id="ARBA00022454"/>
    </source>
</evidence>
<dbReference type="Proteomes" id="UP000694406">
    <property type="component" value="Unplaced"/>
</dbReference>
<name>A0A8C5SLD1_LATLA</name>
<reference evidence="6" key="2">
    <citation type="submission" date="2025-09" db="UniProtKB">
        <authorList>
            <consortium name="Ensembl"/>
        </authorList>
    </citation>
    <scope>IDENTIFICATION</scope>
</reference>
<dbReference type="Pfam" id="PF16211">
    <property type="entry name" value="Histone_H2A_C"/>
    <property type="match status" value="1"/>
</dbReference>
<evidence type="ECO:0000313" key="6">
    <source>
        <dbReference type="Ensembl" id="ENSLLTP00000019692.1"/>
    </source>
</evidence>
<accession>A0A8C5SLD1</accession>
<keyword evidence="2" id="KW-0158">Chromosome</keyword>
<keyword evidence="3" id="KW-0238">DNA-binding</keyword>
<feature type="domain" description="Histone H2A C-terminal" evidence="5">
    <location>
        <begin position="41"/>
        <end position="69"/>
    </location>
</feature>
<dbReference type="InterPro" id="IPR009072">
    <property type="entry name" value="Histone-fold"/>
</dbReference>
<dbReference type="Ensembl" id="ENSLLTT00000020417.1">
    <property type="protein sequence ID" value="ENSLLTP00000019692.1"/>
    <property type="gene ID" value="ENSLLTG00000014784.1"/>
</dbReference>
<evidence type="ECO:0000256" key="3">
    <source>
        <dbReference type="ARBA" id="ARBA00023125"/>
    </source>
</evidence>
<comment type="subcellular location">
    <subcellularLocation>
        <location evidence="1">Chromosome</location>
    </subcellularLocation>
</comment>
<organism evidence="6 7">
    <name type="scientific">Laticauda laticaudata</name>
    <name type="common">Blue-ringed sea krait</name>
    <name type="synonym">Blue-lipped sea krait</name>
    <dbReference type="NCBI Taxonomy" id="8630"/>
    <lineage>
        <taxon>Eukaryota</taxon>
        <taxon>Metazoa</taxon>
        <taxon>Chordata</taxon>
        <taxon>Craniata</taxon>
        <taxon>Vertebrata</taxon>
        <taxon>Euteleostomi</taxon>
        <taxon>Lepidosauria</taxon>
        <taxon>Squamata</taxon>
        <taxon>Bifurcata</taxon>
        <taxon>Unidentata</taxon>
        <taxon>Episquamata</taxon>
        <taxon>Toxicofera</taxon>
        <taxon>Serpentes</taxon>
        <taxon>Colubroidea</taxon>
        <taxon>Elapidae</taxon>
        <taxon>Laticaudinae</taxon>
        <taxon>Laticauda</taxon>
    </lineage>
</organism>
<dbReference type="Gene3D" id="1.10.20.10">
    <property type="entry name" value="Histone, subunit A"/>
    <property type="match status" value="1"/>
</dbReference>
<evidence type="ECO:0000256" key="4">
    <source>
        <dbReference type="ARBA" id="ARBA00023269"/>
    </source>
</evidence>
<reference evidence="6" key="1">
    <citation type="submission" date="2025-08" db="UniProtKB">
        <authorList>
            <consortium name="Ensembl"/>
        </authorList>
    </citation>
    <scope>IDENTIFICATION</scope>
</reference>
<evidence type="ECO:0000259" key="5">
    <source>
        <dbReference type="Pfam" id="PF16211"/>
    </source>
</evidence>
<evidence type="ECO:0000256" key="1">
    <source>
        <dbReference type="ARBA" id="ARBA00004286"/>
    </source>
</evidence>
<evidence type="ECO:0000313" key="7">
    <source>
        <dbReference type="Proteomes" id="UP000694406"/>
    </source>
</evidence>
<dbReference type="AlphaFoldDB" id="A0A8C5SLD1"/>
<keyword evidence="7" id="KW-1185">Reference proteome</keyword>
<protein>
    <recommendedName>
        <fullName evidence="5">Histone H2A C-terminal domain-containing protein</fullName>
    </recommendedName>
</protein>